<evidence type="ECO:0000313" key="3">
    <source>
        <dbReference type="EMBL" id="EFN55340.1"/>
    </source>
</evidence>
<keyword evidence="2" id="KW-1133">Transmembrane helix</keyword>
<proteinExistence type="predicted"/>
<feature type="transmembrane region" description="Helical" evidence="2">
    <location>
        <begin position="367"/>
        <end position="390"/>
    </location>
</feature>
<name>E1ZFT8_CHLVA</name>
<dbReference type="AlphaFoldDB" id="E1ZFT8"/>
<organism evidence="4">
    <name type="scientific">Chlorella variabilis</name>
    <name type="common">Green alga</name>
    <dbReference type="NCBI Taxonomy" id="554065"/>
    <lineage>
        <taxon>Eukaryota</taxon>
        <taxon>Viridiplantae</taxon>
        <taxon>Chlorophyta</taxon>
        <taxon>core chlorophytes</taxon>
        <taxon>Trebouxiophyceae</taxon>
        <taxon>Chlorellales</taxon>
        <taxon>Chlorellaceae</taxon>
        <taxon>Chlorella clade</taxon>
        <taxon>Chlorella</taxon>
    </lineage>
</organism>
<dbReference type="Proteomes" id="UP000008141">
    <property type="component" value="Unassembled WGS sequence"/>
</dbReference>
<reference evidence="3 4" key="1">
    <citation type="journal article" date="2010" name="Plant Cell">
        <title>The Chlorella variabilis NC64A genome reveals adaptation to photosymbiosis, coevolution with viruses, and cryptic sex.</title>
        <authorList>
            <person name="Blanc G."/>
            <person name="Duncan G."/>
            <person name="Agarkova I."/>
            <person name="Borodovsky M."/>
            <person name="Gurnon J."/>
            <person name="Kuo A."/>
            <person name="Lindquist E."/>
            <person name="Lucas S."/>
            <person name="Pangilinan J."/>
            <person name="Polle J."/>
            <person name="Salamov A."/>
            <person name="Terry A."/>
            <person name="Yamada T."/>
            <person name="Dunigan D.D."/>
            <person name="Grigoriev I.V."/>
            <person name="Claverie J.M."/>
            <person name="Van Etten J.L."/>
        </authorList>
    </citation>
    <scope>NUCLEOTIDE SEQUENCE [LARGE SCALE GENOMIC DNA]</scope>
    <source>
        <strain evidence="3 4">NC64A</strain>
    </source>
</reference>
<dbReference type="OrthoDB" id="551924at2759"/>
<evidence type="ECO:0000256" key="2">
    <source>
        <dbReference type="SAM" id="Phobius"/>
    </source>
</evidence>
<feature type="compositionally biased region" description="Low complexity" evidence="1">
    <location>
        <begin position="274"/>
        <end position="290"/>
    </location>
</feature>
<protein>
    <submittedName>
        <fullName evidence="3">Uncharacterized protein</fullName>
    </submittedName>
</protein>
<dbReference type="KEGG" id="cvr:CHLNCDRAFT_134347"/>
<dbReference type="InParanoid" id="E1ZFT8"/>
<evidence type="ECO:0000313" key="4">
    <source>
        <dbReference type="Proteomes" id="UP000008141"/>
    </source>
</evidence>
<keyword evidence="2" id="KW-0472">Membrane</keyword>
<feature type="transmembrane region" description="Helical" evidence="2">
    <location>
        <begin position="16"/>
        <end position="37"/>
    </location>
</feature>
<feature type="compositionally biased region" description="Low complexity" evidence="1">
    <location>
        <begin position="297"/>
        <end position="309"/>
    </location>
</feature>
<accession>E1ZFT8</accession>
<feature type="region of interest" description="Disordered" evidence="1">
    <location>
        <begin position="263"/>
        <end position="309"/>
    </location>
</feature>
<gene>
    <name evidence="3" type="ORF">CHLNCDRAFT_134347</name>
</gene>
<evidence type="ECO:0000256" key="1">
    <source>
        <dbReference type="SAM" id="MobiDB-lite"/>
    </source>
</evidence>
<sequence>MQRGDHHHRHGTPAGAGLSVPVLAFAAALVTAIIMLISDWTVHATRQVDCSAFSSFLDRRHQHAHVQQMLSEAAALPAAQAAAQAQAAAAAPGLLPATATALGGVASDAMRRVGWRSGVKFARFDAAASVDAVLKSSLSYAGSFLLIVPGNGSLQRRGKGTPFFSIDPAAASLTPVLSPAAAALNAAAGVLEKAIGRRLFPFQLEIAALPACGAGAGPCAVWEASSGRLMLDAWLAGQMAAAGGAGSAGSGAAGAVAGQKSKEAAAGIEDQEAEAAAGPEAAAADDAAVAEAEEAAEGTAEASAGEAASGDGGLGTLLGAFVETLAEQAAEASGLLKKGKASLPALAAIFARAGAASVTLLMASQVPLWWCIACPLVLGMLAPFLFNFGLTAAAEALCAQLRLPDDTCADLWWGAFAVALMLSLASAVPIVYLCRLPECGRRGVAAAGGALAVAARMVAS</sequence>
<dbReference type="RefSeq" id="XP_005847442.1">
    <property type="nucleotide sequence ID" value="XM_005847380.1"/>
</dbReference>
<feature type="transmembrane region" description="Helical" evidence="2">
    <location>
        <begin position="343"/>
        <end position="361"/>
    </location>
</feature>
<dbReference type="GeneID" id="17354699"/>
<keyword evidence="4" id="KW-1185">Reference proteome</keyword>
<dbReference type="EMBL" id="GL433845">
    <property type="protein sequence ID" value="EFN55340.1"/>
    <property type="molecule type" value="Genomic_DNA"/>
</dbReference>
<feature type="transmembrane region" description="Helical" evidence="2">
    <location>
        <begin position="411"/>
        <end position="432"/>
    </location>
</feature>
<keyword evidence="2" id="KW-0812">Transmembrane</keyword>